<evidence type="ECO:0000256" key="7">
    <source>
        <dbReference type="SAM" id="Phobius"/>
    </source>
</evidence>
<keyword evidence="9" id="KW-1185">Reference proteome</keyword>
<feature type="compositionally biased region" description="Basic residues" evidence="6">
    <location>
        <begin position="288"/>
        <end position="300"/>
    </location>
</feature>
<protein>
    <submittedName>
        <fullName evidence="8">APC family permease</fullName>
    </submittedName>
</protein>
<feature type="transmembrane region" description="Helical" evidence="7">
    <location>
        <begin position="104"/>
        <end position="128"/>
    </location>
</feature>
<evidence type="ECO:0000256" key="6">
    <source>
        <dbReference type="SAM" id="MobiDB-lite"/>
    </source>
</evidence>
<reference evidence="9" key="1">
    <citation type="submission" date="2021-11" db="EMBL/GenBank/DDBJ databases">
        <title>Cultivation dependent microbiological survey of springs from the worlds oldest radium mine currently devoted to the extraction of radon-saturated water.</title>
        <authorList>
            <person name="Kapinusova G."/>
            <person name="Smrhova T."/>
            <person name="Strejcek M."/>
            <person name="Suman J."/>
            <person name="Jani K."/>
            <person name="Pajer P."/>
            <person name="Uhlik O."/>
        </authorList>
    </citation>
    <scope>NUCLEOTIDE SEQUENCE [LARGE SCALE GENOMIC DNA]</scope>
    <source>
        <strain evidence="9">J379</strain>
    </source>
</reference>
<dbReference type="Gene3D" id="1.20.1740.10">
    <property type="entry name" value="Amino acid/polyamine transporter I"/>
    <property type="match status" value="1"/>
</dbReference>
<feature type="compositionally biased region" description="Basic and acidic residues" evidence="6">
    <location>
        <begin position="355"/>
        <end position="369"/>
    </location>
</feature>
<evidence type="ECO:0000256" key="2">
    <source>
        <dbReference type="ARBA" id="ARBA00022475"/>
    </source>
</evidence>
<sequence>MDASQPVAPAPVTDEIKVSGKGLEADAIGFGSALAIGLDSTAPAYSLAAVIGIIVATVGLQAPAVLLVAFIPMFLTALAFAVLNRSDPDCGTCFSWSTRALGPWVGWITGWAITVTGILVIGSLADVAASYTFRLFEIEASATAITVLAVAYIVAMTGLTIYGTEASGHVQNGMVVLQIGGLLIFAVVTLVKVLGGDGVETSIDPSLSWINPFQIESTGALATGMLTAVFIYWGWESAVNLNEETTDSATTPGRAAVVSTAILLGTYLLVAFAVLAWLGTSVGGDVQRRRRRPRGHRGRLARPAAGQARRARRPDLGAGLHADHDPAGLADVAVDGGAARVPAVLRHGAPALSHPLDRHGAHRDPRDPVVRPAEGVE</sequence>
<dbReference type="Proteomes" id="UP001058860">
    <property type="component" value="Chromosome"/>
</dbReference>
<feature type="transmembrane region" description="Helical" evidence="7">
    <location>
        <begin position="255"/>
        <end position="282"/>
    </location>
</feature>
<evidence type="ECO:0000313" key="8">
    <source>
        <dbReference type="EMBL" id="UUY02298.1"/>
    </source>
</evidence>
<gene>
    <name evidence="8" type="ORF">LRS13_16480</name>
</gene>
<dbReference type="Pfam" id="PF13520">
    <property type="entry name" value="AA_permease_2"/>
    <property type="match status" value="1"/>
</dbReference>
<keyword evidence="4 7" id="KW-1133">Transmembrane helix</keyword>
<dbReference type="RefSeq" id="WP_353862830.1">
    <property type="nucleotide sequence ID" value="NZ_CP088295.1"/>
</dbReference>
<dbReference type="PANTHER" id="PTHR42770">
    <property type="entry name" value="AMINO ACID TRANSPORTER-RELATED"/>
    <property type="match status" value="1"/>
</dbReference>
<proteinExistence type="predicted"/>
<feature type="transmembrane region" description="Helical" evidence="7">
    <location>
        <begin position="215"/>
        <end position="235"/>
    </location>
</feature>
<name>A0ABY5PCD3_9ACTN</name>
<evidence type="ECO:0000256" key="3">
    <source>
        <dbReference type="ARBA" id="ARBA00022692"/>
    </source>
</evidence>
<organism evidence="8 9">
    <name type="scientific">Svornostia abyssi</name>
    <dbReference type="NCBI Taxonomy" id="2898438"/>
    <lineage>
        <taxon>Bacteria</taxon>
        <taxon>Bacillati</taxon>
        <taxon>Actinomycetota</taxon>
        <taxon>Thermoleophilia</taxon>
        <taxon>Solirubrobacterales</taxon>
        <taxon>Baekduiaceae</taxon>
        <taxon>Svornostia</taxon>
    </lineage>
</organism>
<feature type="transmembrane region" description="Helical" evidence="7">
    <location>
        <begin position="140"/>
        <end position="163"/>
    </location>
</feature>
<evidence type="ECO:0000256" key="4">
    <source>
        <dbReference type="ARBA" id="ARBA00022989"/>
    </source>
</evidence>
<evidence type="ECO:0000256" key="1">
    <source>
        <dbReference type="ARBA" id="ARBA00004651"/>
    </source>
</evidence>
<dbReference type="PANTHER" id="PTHR42770:SF7">
    <property type="entry name" value="MEMBRANE PROTEIN"/>
    <property type="match status" value="1"/>
</dbReference>
<feature type="transmembrane region" description="Helical" evidence="7">
    <location>
        <begin position="65"/>
        <end position="84"/>
    </location>
</feature>
<evidence type="ECO:0000313" key="9">
    <source>
        <dbReference type="Proteomes" id="UP001058860"/>
    </source>
</evidence>
<dbReference type="InterPro" id="IPR050367">
    <property type="entry name" value="APC_superfamily"/>
</dbReference>
<keyword evidence="3 7" id="KW-0812">Transmembrane</keyword>
<feature type="transmembrane region" description="Helical" evidence="7">
    <location>
        <begin position="175"/>
        <end position="194"/>
    </location>
</feature>
<evidence type="ECO:0000256" key="5">
    <source>
        <dbReference type="ARBA" id="ARBA00023136"/>
    </source>
</evidence>
<dbReference type="EMBL" id="CP088295">
    <property type="protein sequence ID" value="UUY02298.1"/>
    <property type="molecule type" value="Genomic_DNA"/>
</dbReference>
<feature type="region of interest" description="Disordered" evidence="6">
    <location>
        <begin position="351"/>
        <end position="377"/>
    </location>
</feature>
<accession>A0ABY5PCD3</accession>
<comment type="subcellular location">
    <subcellularLocation>
        <location evidence="1">Cell membrane</location>
        <topology evidence="1">Multi-pass membrane protein</topology>
    </subcellularLocation>
</comment>
<dbReference type="InterPro" id="IPR002293">
    <property type="entry name" value="AA/rel_permease1"/>
</dbReference>
<keyword evidence="2" id="KW-1003">Cell membrane</keyword>
<feature type="transmembrane region" description="Helical" evidence="7">
    <location>
        <begin position="42"/>
        <end position="60"/>
    </location>
</feature>
<feature type="region of interest" description="Disordered" evidence="6">
    <location>
        <begin position="286"/>
        <end position="324"/>
    </location>
</feature>
<keyword evidence="5 7" id="KW-0472">Membrane</keyword>